<name>A0A9N9H442_FUNMO</name>
<evidence type="ECO:0000313" key="2">
    <source>
        <dbReference type="Proteomes" id="UP000789375"/>
    </source>
</evidence>
<reference evidence="1" key="1">
    <citation type="submission" date="2021-06" db="EMBL/GenBank/DDBJ databases">
        <authorList>
            <person name="Kallberg Y."/>
            <person name="Tangrot J."/>
            <person name="Rosling A."/>
        </authorList>
    </citation>
    <scope>NUCLEOTIDE SEQUENCE</scope>
    <source>
        <strain evidence="1">87-6 pot B 2015</strain>
    </source>
</reference>
<keyword evidence="2" id="KW-1185">Reference proteome</keyword>
<comment type="caution">
    <text evidence="1">The sequence shown here is derived from an EMBL/GenBank/DDBJ whole genome shotgun (WGS) entry which is preliminary data.</text>
</comment>
<accession>A0A9N9H442</accession>
<proteinExistence type="predicted"/>
<evidence type="ECO:0000313" key="1">
    <source>
        <dbReference type="EMBL" id="CAG8656914.1"/>
    </source>
</evidence>
<organism evidence="1 2">
    <name type="scientific">Funneliformis mosseae</name>
    <name type="common">Endomycorrhizal fungus</name>
    <name type="synonym">Glomus mosseae</name>
    <dbReference type="NCBI Taxonomy" id="27381"/>
    <lineage>
        <taxon>Eukaryota</taxon>
        <taxon>Fungi</taxon>
        <taxon>Fungi incertae sedis</taxon>
        <taxon>Mucoromycota</taxon>
        <taxon>Glomeromycotina</taxon>
        <taxon>Glomeromycetes</taxon>
        <taxon>Glomerales</taxon>
        <taxon>Glomeraceae</taxon>
        <taxon>Funneliformis</taxon>
    </lineage>
</organism>
<dbReference type="Proteomes" id="UP000789375">
    <property type="component" value="Unassembled WGS sequence"/>
</dbReference>
<gene>
    <name evidence="1" type="ORF">FMOSSE_LOCUS11750</name>
</gene>
<protein>
    <submittedName>
        <fullName evidence="1">16469_t:CDS:1</fullName>
    </submittedName>
</protein>
<sequence length="108" mass="12434">MDDKVWDNISDTNLEIVSTFNNMFTSSNRTPSTAPSTVPSASTISLDEDQSYQFLHDRSTGNMANYLCEKHDIHKRIDKMKDKFIQLTIPQVIEKLVKKKFNLHVSNK</sequence>
<dbReference type="AlphaFoldDB" id="A0A9N9H442"/>
<dbReference type="EMBL" id="CAJVPP010004893">
    <property type="protein sequence ID" value="CAG8656914.1"/>
    <property type="molecule type" value="Genomic_DNA"/>
</dbReference>